<proteinExistence type="predicted"/>
<protein>
    <submittedName>
        <fullName evidence="1">Uncharacterized protein</fullName>
    </submittedName>
</protein>
<dbReference type="PATRIC" id="fig|1235802.3.peg.4917"/>
<comment type="caution">
    <text evidence="1">The sequence shown here is derived from an EMBL/GenBank/DDBJ whole genome shotgun (WGS) entry which is preliminary data.</text>
</comment>
<dbReference type="Proteomes" id="UP000012589">
    <property type="component" value="Unassembled WGS sequence"/>
</dbReference>
<dbReference type="STRING" id="1235802.C823_04650"/>
<gene>
    <name evidence="1" type="ORF">C823_04650</name>
</gene>
<sequence>MIMINGNWEQVKDLSDVLRIVSENIGNEFAQKVKEIFEEELYDFKS</sequence>
<name>N1ZVN6_9FIRM</name>
<evidence type="ECO:0000313" key="1">
    <source>
        <dbReference type="EMBL" id="EMZ21077.1"/>
    </source>
</evidence>
<dbReference type="eggNOG" id="ENOG502ZV9H">
    <property type="taxonomic scope" value="Bacteria"/>
</dbReference>
<organism evidence="1 2">
    <name type="scientific">Eubacterium plexicaudatum ASF492</name>
    <dbReference type="NCBI Taxonomy" id="1235802"/>
    <lineage>
        <taxon>Bacteria</taxon>
        <taxon>Bacillati</taxon>
        <taxon>Bacillota</taxon>
        <taxon>Clostridia</taxon>
        <taxon>Eubacteriales</taxon>
        <taxon>Eubacteriaceae</taxon>
        <taxon>Eubacterium</taxon>
    </lineage>
</organism>
<evidence type="ECO:0000313" key="2">
    <source>
        <dbReference type="Proteomes" id="UP000012589"/>
    </source>
</evidence>
<dbReference type="AlphaFoldDB" id="N1ZVN6"/>
<keyword evidence="2" id="KW-1185">Reference proteome</keyword>
<reference evidence="1 2" key="1">
    <citation type="journal article" date="2014" name="Genome Announc.">
        <title>Draft genome sequences of the altered schaedler flora, a defined bacterial community from gnotobiotic mice.</title>
        <authorList>
            <person name="Wannemuehler M.J."/>
            <person name="Overstreet A.M."/>
            <person name="Ward D.V."/>
            <person name="Phillips G.J."/>
        </authorList>
    </citation>
    <scope>NUCLEOTIDE SEQUENCE [LARGE SCALE GENOMIC DNA]</scope>
    <source>
        <strain evidence="1 2">ASF492</strain>
    </source>
</reference>
<dbReference type="HOGENOM" id="CLU_3183826_0_0_9"/>
<accession>N1ZVN6</accession>
<dbReference type="EMBL" id="AQFT01000136">
    <property type="protein sequence ID" value="EMZ21077.1"/>
    <property type="molecule type" value="Genomic_DNA"/>
</dbReference>